<organism evidence="2 3">
    <name type="scientific">Crassostrea virginica</name>
    <name type="common">Eastern oyster</name>
    <dbReference type="NCBI Taxonomy" id="6565"/>
    <lineage>
        <taxon>Eukaryota</taxon>
        <taxon>Metazoa</taxon>
        <taxon>Spiralia</taxon>
        <taxon>Lophotrochozoa</taxon>
        <taxon>Mollusca</taxon>
        <taxon>Bivalvia</taxon>
        <taxon>Autobranchia</taxon>
        <taxon>Pteriomorphia</taxon>
        <taxon>Ostreida</taxon>
        <taxon>Ostreoidea</taxon>
        <taxon>Ostreidae</taxon>
        <taxon>Crassostrea</taxon>
    </lineage>
</organism>
<dbReference type="GeneID" id="111123062"/>
<dbReference type="PANTHER" id="PTHR46628:SF1">
    <property type="entry name" value="PIRNA BIOGENESIS PROTEIN EXD1"/>
    <property type="match status" value="1"/>
</dbReference>
<dbReference type="GO" id="GO:0034587">
    <property type="term" value="P:piRNA processing"/>
    <property type="evidence" value="ECO:0007669"/>
    <property type="project" value="TreeGrafter"/>
</dbReference>
<sequence>MSGIGEVITETERCREVVSILSRENVLALACQITEQGFHDRLSLLQVGTLGGDVYLFDIQENMDLIAKGGLCSLLDSCGIEKVTHGCKGYSHALHHQFNVSLQNVFDVKIADNILEYQKGRLLSQRLTVQDLRKKYSIYSSLAAKCVDESKMQDYASKKHWGERPLSEEMVDCCASDVRGLIPDLYRKVKDCIEENKLRNRLLEETVEILNCCKDRELSDKRYRNRQDRIWKVINSIDEKWDKNTKHSDFATDSEEILALRRIRHWEARKKSPFIERLKTESILCYLDQLDNEIKTEKEEYQVNTYKWSFLSKNLDHPNMEVSNQIKDLQERMKAITLNRMETKYSIDTNLENLTTAELSILGSLFLKSTNDRRFSPMIARLFWLWMETQLYEKRRSFDKWGYICKRYDPFYTKISFYASETDGSQIPRVVQRNSQNLKRDYDLKLKEMKRAHIKNNS</sequence>
<dbReference type="InterPro" id="IPR002562">
    <property type="entry name" value="3'-5'_exonuclease_dom"/>
</dbReference>
<name>A0A8B8CZ51_CRAVI</name>
<protein>
    <submittedName>
        <fullName evidence="3">Uncharacterized protein LOC111123062</fullName>
    </submittedName>
</protein>
<feature type="domain" description="3'-5' exonuclease" evidence="1">
    <location>
        <begin position="5"/>
        <end position="194"/>
    </location>
</feature>
<dbReference type="SMART" id="SM00474">
    <property type="entry name" value="35EXOc"/>
    <property type="match status" value="1"/>
</dbReference>
<dbReference type="OrthoDB" id="26838at2759"/>
<dbReference type="GO" id="GO:0008408">
    <property type="term" value="F:3'-5' exonuclease activity"/>
    <property type="evidence" value="ECO:0007669"/>
    <property type="project" value="InterPro"/>
</dbReference>
<dbReference type="Pfam" id="PF01612">
    <property type="entry name" value="DNA_pol_A_exo1"/>
    <property type="match status" value="1"/>
</dbReference>
<evidence type="ECO:0000259" key="1">
    <source>
        <dbReference type="SMART" id="SM00474"/>
    </source>
</evidence>
<evidence type="ECO:0000313" key="2">
    <source>
        <dbReference type="Proteomes" id="UP000694844"/>
    </source>
</evidence>
<accession>A0A8B8CZ51</accession>
<dbReference type="KEGG" id="cvn:111123062"/>
<dbReference type="PANTHER" id="PTHR46628">
    <property type="entry name" value="PIRNA BIOGENESIS PROTEIN EXD1"/>
    <property type="match status" value="1"/>
</dbReference>
<dbReference type="RefSeq" id="XP_022320860.1">
    <property type="nucleotide sequence ID" value="XM_022465152.1"/>
</dbReference>
<dbReference type="Proteomes" id="UP000694844">
    <property type="component" value="Chromosome 3"/>
</dbReference>
<proteinExistence type="predicted"/>
<dbReference type="SUPFAM" id="SSF53098">
    <property type="entry name" value="Ribonuclease H-like"/>
    <property type="match status" value="1"/>
</dbReference>
<evidence type="ECO:0000313" key="3">
    <source>
        <dbReference type="RefSeq" id="XP_022320860.1"/>
    </source>
</evidence>
<dbReference type="InterPro" id="IPR052144">
    <property type="entry name" value="piRNA_biogenesis_EXD1"/>
</dbReference>
<dbReference type="InterPro" id="IPR036397">
    <property type="entry name" value="RNaseH_sf"/>
</dbReference>
<gene>
    <name evidence="3" type="primary">LOC111123062</name>
</gene>
<keyword evidence="2" id="KW-1185">Reference proteome</keyword>
<reference evidence="3" key="1">
    <citation type="submission" date="2025-08" db="UniProtKB">
        <authorList>
            <consortium name="RefSeq"/>
        </authorList>
    </citation>
    <scope>IDENTIFICATION</scope>
    <source>
        <tissue evidence="3">Whole sample</tissue>
    </source>
</reference>
<dbReference type="GO" id="GO:0003676">
    <property type="term" value="F:nucleic acid binding"/>
    <property type="evidence" value="ECO:0007669"/>
    <property type="project" value="InterPro"/>
</dbReference>
<dbReference type="InterPro" id="IPR012337">
    <property type="entry name" value="RNaseH-like_sf"/>
</dbReference>
<dbReference type="Gene3D" id="3.30.420.10">
    <property type="entry name" value="Ribonuclease H-like superfamily/Ribonuclease H"/>
    <property type="match status" value="1"/>
</dbReference>
<dbReference type="GO" id="GO:1990923">
    <property type="term" value="C:PET complex"/>
    <property type="evidence" value="ECO:0007669"/>
    <property type="project" value="TreeGrafter"/>
</dbReference>
<dbReference type="AlphaFoldDB" id="A0A8B8CZ51"/>